<dbReference type="InterPro" id="IPR024524">
    <property type="entry name" value="DUF3800"/>
</dbReference>
<evidence type="ECO:0000313" key="2">
    <source>
        <dbReference type="Proteomes" id="UP000060487"/>
    </source>
</evidence>
<protein>
    <submittedName>
        <fullName evidence="1">Uncharacterized protein</fullName>
    </submittedName>
</protein>
<gene>
    <name evidence="1" type="ORF">ASN18_1469</name>
</gene>
<dbReference type="EMBL" id="LNQR01000056">
    <property type="protein sequence ID" value="KWT86746.1"/>
    <property type="molecule type" value="Genomic_DNA"/>
</dbReference>
<sequence length="230" mass="26792">MKSGYEKNKLKSPTPLSRNELTAIGQASLLYVKKVLDTCKSFDIKVFASIVPKTVKHTQGTLLRKDYSYLFQRFNLYLNEKNEKGIIVFDMIENQQHKRLIGNMRRYFTETYSGQRRSRNIIPEPFFVSSDLTTATQVVDIIAYILNKGLNKRKTEHLIRKKESPSQNIYLYLPETTREELHDFGDKVLALQFECTAPDSKKQQRKHNGIIYMPDLSTRYEKKGLNADDI</sequence>
<proteinExistence type="predicted"/>
<keyword evidence="2" id="KW-1185">Reference proteome</keyword>
<comment type="caution">
    <text evidence="1">The sequence shown here is derived from an EMBL/GenBank/DDBJ whole genome shotgun (WGS) entry which is preliminary data.</text>
</comment>
<dbReference type="Pfam" id="PF12686">
    <property type="entry name" value="DUF3800"/>
    <property type="match status" value="1"/>
</dbReference>
<evidence type="ECO:0000313" key="1">
    <source>
        <dbReference type="EMBL" id="KWT86746.1"/>
    </source>
</evidence>
<accession>A0ABR5SFM9</accession>
<name>A0ABR5SFM9_9BACT</name>
<dbReference type="Proteomes" id="UP000060487">
    <property type="component" value="Unassembled WGS sequence"/>
</dbReference>
<reference evidence="1 2" key="1">
    <citation type="submission" date="2015-11" db="EMBL/GenBank/DDBJ databases">
        <authorList>
            <person name="Lin W."/>
        </authorList>
    </citation>
    <scope>NUCLEOTIDE SEQUENCE [LARGE SCALE GENOMIC DNA]</scope>
    <source>
        <strain evidence="1 2">HCH-1</strain>
    </source>
</reference>
<organism evidence="1 2">
    <name type="scientific">Candidatus Magnetominusculus xianensis</name>
    <dbReference type="NCBI Taxonomy" id="1748249"/>
    <lineage>
        <taxon>Bacteria</taxon>
        <taxon>Pseudomonadati</taxon>
        <taxon>Nitrospirota</taxon>
        <taxon>Nitrospiria</taxon>
        <taxon>Nitrospirales</taxon>
        <taxon>Nitrospiraceae</taxon>
        <taxon>Candidatus Magnetominusculus</taxon>
    </lineage>
</organism>